<protein>
    <submittedName>
        <fullName evidence="1">Uncharacterized protein</fullName>
    </submittedName>
</protein>
<proteinExistence type="predicted"/>
<reference evidence="1 2" key="1">
    <citation type="submission" date="2024-03" db="EMBL/GenBank/DDBJ databases">
        <title>Chitinophaga caseinilytica sp. nov., a casein hydrolysing bacterium isolated from forest soil.</title>
        <authorList>
            <person name="Lee D.S."/>
            <person name="Han D.M."/>
            <person name="Baek J.H."/>
            <person name="Choi D.G."/>
            <person name="Jeon J.H."/>
            <person name="Jeon C.O."/>
        </authorList>
    </citation>
    <scope>NUCLEOTIDE SEQUENCE [LARGE SCALE GENOMIC DNA]</scope>
    <source>
        <strain evidence="1 2">KACC 19118</strain>
    </source>
</reference>
<evidence type="ECO:0000313" key="1">
    <source>
        <dbReference type="EMBL" id="WZN48066.1"/>
    </source>
</evidence>
<organism evidence="1 2">
    <name type="scientific">Chitinophaga caseinilytica</name>
    <dbReference type="NCBI Taxonomy" id="2267521"/>
    <lineage>
        <taxon>Bacteria</taxon>
        <taxon>Pseudomonadati</taxon>
        <taxon>Bacteroidota</taxon>
        <taxon>Chitinophagia</taxon>
        <taxon>Chitinophagales</taxon>
        <taxon>Chitinophagaceae</taxon>
        <taxon>Chitinophaga</taxon>
    </lineage>
</organism>
<gene>
    <name evidence="1" type="ORF">WJU22_07745</name>
</gene>
<dbReference type="EMBL" id="CP150096">
    <property type="protein sequence ID" value="WZN48066.1"/>
    <property type="molecule type" value="Genomic_DNA"/>
</dbReference>
<accession>A0ABZ2Z751</accession>
<keyword evidence="2" id="KW-1185">Reference proteome</keyword>
<sequence length="116" mass="13514">METTIQTIAAIQQLSLADQGIYQLRFNFEDESIALTFAVYDEKSDEDRLYPFVFDQTADLQLDMDLRSFYNLQIETCELIHLDDGRYWLKMVVYQGHGLRTGHLNFTFADCAQDEA</sequence>
<dbReference type="RefSeq" id="WP_341842666.1">
    <property type="nucleotide sequence ID" value="NZ_CP150096.1"/>
</dbReference>
<evidence type="ECO:0000313" key="2">
    <source>
        <dbReference type="Proteomes" id="UP001449657"/>
    </source>
</evidence>
<name>A0ABZ2Z751_9BACT</name>
<dbReference type="Proteomes" id="UP001449657">
    <property type="component" value="Chromosome"/>
</dbReference>